<accession>A0AAV4G1B5</accession>
<dbReference type="EMBL" id="BMAT01004715">
    <property type="protein sequence ID" value="GFR78916.1"/>
    <property type="molecule type" value="Genomic_DNA"/>
</dbReference>
<organism evidence="2 3">
    <name type="scientific">Elysia marginata</name>
    <dbReference type="NCBI Taxonomy" id="1093978"/>
    <lineage>
        <taxon>Eukaryota</taxon>
        <taxon>Metazoa</taxon>
        <taxon>Spiralia</taxon>
        <taxon>Lophotrochozoa</taxon>
        <taxon>Mollusca</taxon>
        <taxon>Gastropoda</taxon>
        <taxon>Heterobranchia</taxon>
        <taxon>Euthyneura</taxon>
        <taxon>Panpulmonata</taxon>
        <taxon>Sacoglossa</taxon>
        <taxon>Placobranchoidea</taxon>
        <taxon>Plakobranchidae</taxon>
        <taxon>Elysia</taxon>
    </lineage>
</organism>
<evidence type="ECO:0000256" key="1">
    <source>
        <dbReference type="SAM" id="MobiDB-lite"/>
    </source>
</evidence>
<evidence type="ECO:0000313" key="2">
    <source>
        <dbReference type="EMBL" id="GFR78916.1"/>
    </source>
</evidence>
<reference evidence="2 3" key="1">
    <citation type="journal article" date="2021" name="Elife">
        <title>Chloroplast acquisition without the gene transfer in kleptoplastic sea slugs, Plakobranchus ocellatus.</title>
        <authorList>
            <person name="Maeda T."/>
            <person name="Takahashi S."/>
            <person name="Yoshida T."/>
            <person name="Shimamura S."/>
            <person name="Takaki Y."/>
            <person name="Nagai Y."/>
            <person name="Toyoda A."/>
            <person name="Suzuki Y."/>
            <person name="Arimoto A."/>
            <person name="Ishii H."/>
            <person name="Satoh N."/>
            <person name="Nishiyama T."/>
            <person name="Hasebe M."/>
            <person name="Maruyama T."/>
            <person name="Minagawa J."/>
            <person name="Obokata J."/>
            <person name="Shigenobu S."/>
        </authorList>
    </citation>
    <scope>NUCLEOTIDE SEQUENCE [LARGE SCALE GENOMIC DNA]</scope>
</reference>
<feature type="compositionally biased region" description="Polar residues" evidence="1">
    <location>
        <begin position="45"/>
        <end position="74"/>
    </location>
</feature>
<gene>
    <name evidence="2" type="ORF">ElyMa_002276500</name>
</gene>
<feature type="compositionally biased region" description="Basic residues" evidence="1">
    <location>
        <begin position="11"/>
        <end position="27"/>
    </location>
</feature>
<protein>
    <recommendedName>
        <fullName evidence="4">BZIP domain-containing protein</fullName>
    </recommendedName>
</protein>
<feature type="region of interest" description="Disordered" evidence="1">
    <location>
        <begin position="1"/>
        <end position="83"/>
    </location>
</feature>
<sequence length="145" mass="17159">MKERREQNRLAQKKRRENMSTQKKRREKEKMRAYYWRKKELTKIATPQKQQCTEQSADSENQHTPQPTKSSRQETPGARRTANCRLRKVFGAGLITKLKGFVKSVSKKHDKQLKDVGVHYVSPRKKDRPEQGEDVKKIRSKCFKC</sequence>
<proteinExistence type="predicted"/>
<evidence type="ECO:0008006" key="4">
    <source>
        <dbReference type="Google" id="ProtNLM"/>
    </source>
</evidence>
<dbReference type="AlphaFoldDB" id="A0AAV4G1B5"/>
<feature type="compositionally biased region" description="Basic and acidic residues" evidence="1">
    <location>
        <begin position="28"/>
        <end position="42"/>
    </location>
</feature>
<dbReference type="Proteomes" id="UP000762676">
    <property type="component" value="Unassembled WGS sequence"/>
</dbReference>
<keyword evidence="3" id="KW-1185">Reference proteome</keyword>
<comment type="caution">
    <text evidence="2">The sequence shown here is derived from an EMBL/GenBank/DDBJ whole genome shotgun (WGS) entry which is preliminary data.</text>
</comment>
<name>A0AAV4G1B5_9GAST</name>
<evidence type="ECO:0000313" key="3">
    <source>
        <dbReference type="Proteomes" id="UP000762676"/>
    </source>
</evidence>